<sequence length="87" mass="9673">MSSKSSRADRRYLSAMDSTRIRKSTYGSVRLRSTSDASPKQTVHTSRRRAVPPECKTAKQLTESSTVTARVNSATGGTCRRRKPGRR</sequence>
<dbReference type="AlphaFoldDB" id="A0AAW2I3K4"/>
<dbReference type="EMBL" id="JARGDH010000002">
    <property type="protein sequence ID" value="KAL0276388.1"/>
    <property type="molecule type" value="Genomic_DNA"/>
</dbReference>
<organism evidence="2">
    <name type="scientific">Menopon gallinae</name>
    <name type="common">poultry shaft louse</name>
    <dbReference type="NCBI Taxonomy" id="328185"/>
    <lineage>
        <taxon>Eukaryota</taxon>
        <taxon>Metazoa</taxon>
        <taxon>Ecdysozoa</taxon>
        <taxon>Arthropoda</taxon>
        <taxon>Hexapoda</taxon>
        <taxon>Insecta</taxon>
        <taxon>Pterygota</taxon>
        <taxon>Neoptera</taxon>
        <taxon>Paraneoptera</taxon>
        <taxon>Psocodea</taxon>
        <taxon>Troctomorpha</taxon>
        <taxon>Phthiraptera</taxon>
        <taxon>Amblycera</taxon>
        <taxon>Menoponidae</taxon>
        <taxon>Menopon</taxon>
    </lineage>
</organism>
<evidence type="ECO:0000313" key="2">
    <source>
        <dbReference type="EMBL" id="KAL0276388.1"/>
    </source>
</evidence>
<reference evidence="2" key="1">
    <citation type="journal article" date="2024" name="Gigascience">
        <title>Chromosome-level genome of the poultry shaft louse Menopon gallinae provides insight into the host-switching and adaptive evolution of parasitic lice.</title>
        <authorList>
            <person name="Xu Y."/>
            <person name="Ma L."/>
            <person name="Liu S."/>
            <person name="Liang Y."/>
            <person name="Liu Q."/>
            <person name="He Z."/>
            <person name="Tian L."/>
            <person name="Duan Y."/>
            <person name="Cai W."/>
            <person name="Li H."/>
            <person name="Song F."/>
        </authorList>
    </citation>
    <scope>NUCLEOTIDE SEQUENCE</scope>
    <source>
        <strain evidence="2">Cailab_2023a</strain>
    </source>
</reference>
<accession>A0AAW2I3K4</accession>
<gene>
    <name evidence="2" type="ORF">PYX00_003976</name>
</gene>
<protein>
    <submittedName>
        <fullName evidence="2">Uncharacterized protein</fullName>
    </submittedName>
</protein>
<proteinExistence type="predicted"/>
<comment type="caution">
    <text evidence="2">The sequence shown here is derived from an EMBL/GenBank/DDBJ whole genome shotgun (WGS) entry which is preliminary data.</text>
</comment>
<evidence type="ECO:0000256" key="1">
    <source>
        <dbReference type="SAM" id="MobiDB-lite"/>
    </source>
</evidence>
<feature type="compositionally biased region" description="Polar residues" evidence="1">
    <location>
        <begin position="59"/>
        <end position="76"/>
    </location>
</feature>
<feature type="compositionally biased region" description="Polar residues" evidence="1">
    <location>
        <begin position="30"/>
        <end position="44"/>
    </location>
</feature>
<name>A0AAW2I3K4_9NEOP</name>
<feature type="region of interest" description="Disordered" evidence="1">
    <location>
        <begin position="30"/>
        <end position="87"/>
    </location>
</feature>